<dbReference type="EMBL" id="BARW01006398">
    <property type="protein sequence ID" value="GAI75261.1"/>
    <property type="molecule type" value="Genomic_DNA"/>
</dbReference>
<name>X1S831_9ZZZZ</name>
<comment type="caution">
    <text evidence="1">The sequence shown here is derived from an EMBL/GenBank/DDBJ whole genome shotgun (WGS) entry which is preliminary data.</text>
</comment>
<dbReference type="AlphaFoldDB" id="X1S831"/>
<reference evidence="1" key="1">
    <citation type="journal article" date="2014" name="Front. Microbiol.">
        <title>High frequency of phylogenetically diverse reductive dehalogenase-homologous genes in deep subseafloor sedimentary metagenomes.</title>
        <authorList>
            <person name="Kawai M."/>
            <person name="Futagami T."/>
            <person name="Toyoda A."/>
            <person name="Takaki Y."/>
            <person name="Nishi S."/>
            <person name="Hori S."/>
            <person name="Arai W."/>
            <person name="Tsubouchi T."/>
            <person name="Morono Y."/>
            <person name="Uchiyama I."/>
            <person name="Ito T."/>
            <person name="Fujiyama A."/>
            <person name="Inagaki F."/>
            <person name="Takami H."/>
        </authorList>
    </citation>
    <scope>NUCLEOTIDE SEQUENCE</scope>
    <source>
        <strain evidence="1">Expedition CK06-06</strain>
    </source>
</reference>
<dbReference type="Gene3D" id="3.30.360.10">
    <property type="entry name" value="Dihydrodipicolinate Reductase, domain 2"/>
    <property type="match status" value="1"/>
</dbReference>
<proteinExistence type="predicted"/>
<gene>
    <name evidence="1" type="ORF">S12H4_13435</name>
</gene>
<sequence length="51" mass="5630">GGYFSEMKYFINCLENNEEPGQASAQSARDSLEIVLSEMKSADSGKIIEIE</sequence>
<organism evidence="1">
    <name type="scientific">marine sediment metagenome</name>
    <dbReference type="NCBI Taxonomy" id="412755"/>
    <lineage>
        <taxon>unclassified sequences</taxon>
        <taxon>metagenomes</taxon>
        <taxon>ecological metagenomes</taxon>
    </lineage>
</organism>
<feature type="non-terminal residue" evidence="1">
    <location>
        <position position="1"/>
    </location>
</feature>
<protein>
    <recommendedName>
        <fullName evidence="2">Gfo/Idh/MocA-like oxidoreductase C-terminal domain-containing protein</fullName>
    </recommendedName>
</protein>
<accession>X1S831</accession>
<evidence type="ECO:0008006" key="2">
    <source>
        <dbReference type="Google" id="ProtNLM"/>
    </source>
</evidence>
<evidence type="ECO:0000313" key="1">
    <source>
        <dbReference type="EMBL" id="GAI75261.1"/>
    </source>
</evidence>